<comment type="similarity">
    <text evidence="1">Belongs to the mTERF family.</text>
</comment>
<accession>A0A2I0A5B1</accession>
<dbReference type="AlphaFoldDB" id="A0A2I0A5B1"/>
<keyword evidence="3" id="KW-0809">Transit peptide</keyword>
<dbReference type="EMBL" id="KZ452018">
    <property type="protein sequence ID" value="PKA50737.1"/>
    <property type="molecule type" value="Genomic_DNA"/>
</dbReference>
<evidence type="ECO:0000256" key="4">
    <source>
        <dbReference type="SAM" id="SignalP"/>
    </source>
</evidence>
<dbReference type="Proteomes" id="UP000236161">
    <property type="component" value="Unassembled WGS sequence"/>
</dbReference>
<dbReference type="InterPro" id="IPR003690">
    <property type="entry name" value="MTERF"/>
</dbReference>
<evidence type="ECO:0000256" key="3">
    <source>
        <dbReference type="ARBA" id="ARBA00022946"/>
    </source>
</evidence>
<keyword evidence="2" id="KW-0806">Transcription termination</keyword>
<dbReference type="PANTHER" id="PTHR13068:SF236">
    <property type="entry name" value="OS02G0749800 PROTEIN"/>
    <property type="match status" value="1"/>
</dbReference>
<gene>
    <name evidence="5" type="ORF">AXF42_Ash017616</name>
</gene>
<dbReference type="OrthoDB" id="641315at2759"/>
<dbReference type="SMART" id="SM00733">
    <property type="entry name" value="Mterf"/>
    <property type="match status" value="6"/>
</dbReference>
<protein>
    <submittedName>
        <fullName evidence="5">Uncharacterized protein</fullName>
    </submittedName>
</protein>
<feature type="signal peptide" evidence="4">
    <location>
        <begin position="1"/>
        <end position="21"/>
    </location>
</feature>
<dbReference type="PANTHER" id="PTHR13068">
    <property type="entry name" value="CGI-12 PROTEIN-RELATED"/>
    <property type="match status" value="1"/>
</dbReference>
<evidence type="ECO:0000313" key="6">
    <source>
        <dbReference type="Proteomes" id="UP000236161"/>
    </source>
</evidence>
<dbReference type="GO" id="GO:0006353">
    <property type="term" value="P:DNA-templated transcription termination"/>
    <property type="evidence" value="ECO:0007669"/>
    <property type="project" value="UniProtKB-KW"/>
</dbReference>
<dbReference type="FunFam" id="1.25.70.10:FF:000001">
    <property type="entry name" value="Mitochondrial transcription termination factor-like"/>
    <property type="match status" value="1"/>
</dbReference>
<evidence type="ECO:0000256" key="2">
    <source>
        <dbReference type="ARBA" id="ARBA00022472"/>
    </source>
</evidence>
<dbReference type="Pfam" id="PF02536">
    <property type="entry name" value="mTERF"/>
    <property type="match status" value="1"/>
</dbReference>
<dbReference type="GO" id="GO:0003676">
    <property type="term" value="F:nucleic acid binding"/>
    <property type="evidence" value="ECO:0007669"/>
    <property type="project" value="InterPro"/>
</dbReference>
<keyword evidence="2" id="KW-0804">Transcription</keyword>
<evidence type="ECO:0000256" key="1">
    <source>
        <dbReference type="ARBA" id="ARBA00007692"/>
    </source>
</evidence>
<evidence type="ECO:0000313" key="5">
    <source>
        <dbReference type="EMBL" id="PKA50737.1"/>
    </source>
</evidence>
<dbReference type="Gene3D" id="1.25.70.10">
    <property type="entry name" value="Transcription termination factor 3, mitochondrial"/>
    <property type="match status" value="1"/>
</dbReference>
<feature type="chain" id="PRO_5014138859" evidence="4">
    <location>
        <begin position="22"/>
        <end position="391"/>
    </location>
</feature>
<reference evidence="5 6" key="1">
    <citation type="journal article" date="2017" name="Nature">
        <title>The Apostasia genome and the evolution of orchids.</title>
        <authorList>
            <person name="Zhang G.Q."/>
            <person name="Liu K.W."/>
            <person name="Li Z."/>
            <person name="Lohaus R."/>
            <person name="Hsiao Y.Y."/>
            <person name="Niu S.C."/>
            <person name="Wang J.Y."/>
            <person name="Lin Y.C."/>
            <person name="Xu Q."/>
            <person name="Chen L.J."/>
            <person name="Yoshida K."/>
            <person name="Fujiwara S."/>
            <person name="Wang Z.W."/>
            <person name="Zhang Y.Q."/>
            <person name="Mitsuda N."/>
            <person name="Wang M."/>
            <person name="Liu G.H."/>
            <person name="Pecoraro L."/>
            <person name="Huang H.X."/>
            <person name="Xiao X.J."/>
            <person name="Lin M."/>
            <person name="Wu X.Y."/>
            <person name="Wu W.L."/>
            <person name="Chen Y.Y."/>
            <person name="Chang S.B."/>
            <person name="Sakamoto S."/>
            <person name="Ohme-Takagi M."/>
            <person name="Yagi M."/>
            <person name="Zeng S.J."/>
            <person name="Shen C.Y."/>
            <person name="Yeh C.M."/>
            <person name="Luo Y.B."/>
            <person name="Tsai W.C."/>
            <person name="Van de Peer Y."/>
            <person name="Liu Z.J."/>
        </authorList>
    </citation>
    <scope>NUCLEOTIDE SEQUENCE [LARGE SCALE GENOMIC DNA]</scope>
    <source>
        <strain evidence="6">cv. Shenzhen</strain>
        <tissue evidence="5">Stem</tissue>
    </source>
</reference>
<name>A0A2I0A5B1_9ASPA</name>
<dbReference type="InterPro" id="IPR038538">
    <property type="entry name" value="MTERF_sf"/>
</dbReference>
<sequence length="391" mass="44718">MTMIFSRRMLFLFLRTCSVWQSPNALFSSSLRFPTTSFFFSSSSATDSSSPKRPLVVDYLINSVGISPEQAIKASTSLSRLQSTSKPDAVRQFLKESGFSDEQIKNIILKSSRVLMKDVDTLLKPRLEALKELDFSESDIIRLVSSKPIFLFCHDNLLKNINFWRNFLQSNDLMLNALLRGRRLIFSRPDSIMPKVQFLNDCGMSMDRIAYMISIKPNVISMGLDTIKHLVKRVEELQIPCGSKPFSTALVCISQISRATMDAKLKLFRNLGCSEPEISLAISKFPQILQVSEKKLKDSMVFFVENVGFEPSYVMERPQLLSYSLEKRLIPRYHLLKFLESKRLPKKYPSLCTVAMLTEKTFVEKFIVQYQDEMPELHQVYAAALAGSFIM</sequence>
<keyword evidence="6" id="KW-1185">Reference proteome</keyword>
<keyword evidence="4" id="KW-0732">Signal</keyword>
<keyword evidence="2" id="KW-0805">Transcription regulation</keyword>
<organism evidence="5 6">
    <name type="scientific">Apostasia shenzhenica</name>
    <dbReference type="NCBI Taxonomy" id="1088818"/>
    <lineage>
        <taxon>Eukaryota</taxon>
        <taxon>Viridiplantae</taxon>
        <taxon>Streptophyta</taxon>
        <taxon>Embryophyta</taxon>
        <taxon>Tracheophyta</taxon>
        <taxon>Spermatophyta</taxon>
        <taxon>Magnoliopsida</taxon>
        <taxon>Liliopsida</taxon>
        <taxon>Asparagales</taxon>
        <taxon>Orchidaceae</taxon>
        <taxon>Apostasioideae</taxon>
        <taxon>Apostasia</taxon>
    </lineage>
</organism>
<proteinExistence type="inferred from homology"/>